<reference evidence="1" key="1">
    <citation type="submission" date="2021-05" db="EMBL/GenBank/DDBJ databases">
        <authorList>
            <person name="Alioto T."/>
            <person name="Alioto T."/>
            <person name="Gomez Garrido J."/>
        </authorList>
    </citation>
    <scope>NUCLEOTIDE SEQUENCE</scope>
</reference>
<proteinExistence type="predicted"/>
<dbReference type="EMBL" id="HBUF01534766">
    <property type="protein sequence ID" value="CAG6752937.1"/>
    <property type="molecule type" value="Transcribed_RNA"/>
</dbReference>
<name>A0A8D8M0Q3_9HEMI</name>
<dbReference type="EMBL" id="HBUF01030827">
    <property type="protein sequence ID" value="CAG6614625.1"/>
    <property type="molecule type" value="Transcribed_RNA"/>
</dbReference>
<protein>
    <submittedName>
        <fullName evidence="1">Uncharacterized protein</fullName>
    </submittedName>
</protein>
<dbReference type="AlphaFoldDB" id="A0A8D8M0Q3"/>
<sequence length="153" mass="17032">MLVPITWVFGCRIFEWYLAGAPLTRGPVDTVQLVHATPPTSTIIMVCTLCAATQWLGLPPTRQGQLGEYGVGGNQGVRLPAPHLDSLQSLVESNPRPRAFQLDVLFLQLKFKVLIFFLDFGQLTDEFHTRFSDVINLISQNLILEHSGEQVSL</sequence>
<dbReference type="EMBL" id="HBUF01030825">
    <property type="protein sequence ID" value="CAG6614623.1"/>
    <property type="molecule type" value="Transcribed_RNA"/>
</dbReference>
<dbReference type="EMBL" id="HBUF01534765">
    <property type="protein sequence ID" value="CAG6752934.1"/>
    <property type="molecule type" value="Transcribed_RNA"/>
</dbReference>
<dbReference type="EMBL" id="HBUF01534763">
    <property type="protein sequence ID" value="CAG6752928.1"/>
    <property type="molecule type" value="Transcribed_RNA"/>
</dbReference>
<accession>A0A8D8M0Q3</accession>
<dbReference type="EMBL" id="HBUF01030828">
    <property type="protein sequence ID" value="CAG6614626.1"/>
    <property type="molecule type" value="Transcribed_RNA"/>
</dbReference>
<dbReference type="EMBL" id="HBUF01213393">
    <property type="protein sequence ID" value="CAG6666221.1"/>
    <property type="molecule type" value="Transcribed_RNA"/>
</dbReference>
<evidence type="ECO:0000313" key="1">
    <source>
        <dbReference type="EMBL" id="CAG6614626.1"/>
    </source>
</evidence>
<dbReference type="EMBL" id="HBUF01534764">
    <property type="protein sequence ID" value="CAG6752931.1"/>
    <property type="molecule type" value="Transcribed_RNA"/>
</dbReference>
<organism evidence="1">
    <name type="scientific">Cacopsylla melanoneura</name>
    <dbReference type="NCBI Taxonomy" id="428564"/>
    <lineage>
        <taxon>Eukaryota</taxon>
        <taxon>Metazoa</taxon>
        <taxon>Ecdysozoa</taxon>
        <taxon>Arthropoda</taxon>
        <taxon>Hexapoda</taxon>
        <taxon>Insecta</taxon>
        <taxon>Pterygota</taxon>
        <taxon>Neoptera</taxon>
        <taxon>Paraneoptera</taxon>
        <taxon>Hemiptera</taxon>
        <taxon>Sternorrhyncha</taxon>
        <taxon>Psylloidea</taxon>
        <taxon>Psyllidae</taxon>
        <taxon>Psyllinae</taxon>
        <taxon>Cacopsylla</taxon>
    </lineage>
</organism>